<name>A0A6A8MBE0_9FIRM</name>
<dbReference type="Pfam" id="PF00186">
    <property type="entry name" value="DHFR_1"/>
    <property type="match status" value="1"/>
</dbReference>
<dbReference type="SUPFAM" id="SSF53597">
    <property type="entry name" value="Dihydrofolate reductase-like"/>
    <property type="match status" value="1"/>
</dbReference>
<accession>A0A6A8MBE0</accession>
<dbReference type="RefSeq" id="WP_154572073.1">
    <property type="nucleotide sequence ID" value="NZ_VUNB01000002.1"/>
</dbReference>
<keyword evidence="6 7" id="KW-0560">Oxidoreductase</keyword>
<dbReference type="UniPathway" id="UPA00077">
    <property type="reaction ID" value="UER00158"/>
</dbReference>
<dbReference type="GO" id="GO:0004146">
    <property type="term" value="F:dihydrofolate reductase activity"/>
    <property type="evidence" value="ECO:0007669"/>
    <property type="project" value="UniProtKB-EC"/>
</dbReference>
<dbReference type="AlphaFoldDB" id="A0A6A8MBE0"/>
<evidence type="ECO:0000259" key="8">
    <source>
        <dbReference type="PROSITE" id="PS51330"/>
    </source>
</evidence>
<keyword evidence="4 7" id="KW-0554">One-carbon metabolism</keyword>
<evidence type="ECO:0000256" key="3">
    <source>
        <dbReference type="ARBA" id="ARBA00012856"/>
    </source>
</evidence>
<evidence type="ECO:0000256" key="4">
    <source>
        <dbReference type="ARBA" id="ARBA00022563"/>
    </source>
</evidence>
<evidence type="ECO:0000256" key="6">
    <source>
        <dbReference type="ARBA" id="ARBA00023002"/>
    </source>
</evidence>
<dbReference type="CDD" id="cd00209">
    <property type="entry name" value="DHFR"/>
    <property type="match status" value="1"/>
</dbReference>
<dbReference type="GO" id="GO:0046655">
    <property type="term" value="P:folic acid metabolic process"/>
    <property type="evidence" value="ECO:0007669"/>
    <property type="project" value="TreeGrafter"/>
</dbReference>
<keyword evidence="5 7" id="KW-0521">NADP</keyword>
<dbReference type="InterPro" id="IPR012259">
    <property type="entry name" value="DHFR"/>
</dbReference>
<sequence>MNLIVAVDRKWGIGRDNKLLAHLPGDMKFFKNTTMGGVVVMGRKTLESMPGGKGLPGRVNIVLTRNTEYQAKDAQVVHTRDELMKLLEQYDDQKVFILGGGSVYREFYKYCSVCYITKINAEFDADTFMVNLDEDDDFKLTNVSPEQEDNGINYTFCTYENVR</sequence>
<dbReference type="PIRSF" id="PIRSF000194">
    <property type="entry name" value="DHFR"/>
    <property type="match status" value="1"/>
</dbReference>
<dbReference type="InterPro" id="IPR001796">
    <property type="entry name" value="DHFR_dom"/>
</dbReference>
<reference evidence="9" key="1">
    <citation type="submission" date="2019-09" db="EMBL/GenBank/DDBJ databases">
        <title>In-depth cultivation of the pig gut microbiome towards novel bacterial diversity and tailored functional studies.</title>
        <authorList>
            <person name="Wylensek D."/>
            <person name="Hitch T.C.A."/>
            <person name="Clavel T."/>
        </authorList>
    </citation>
    <scope>NUCLEOTIDE SEQUENCE</scope>
    <source>
        <strain evidence="9">RF-744-FAT-WT-3</strain>
    </source>
</reference>
<dbReference type="GO" id="GO:0046654">
    <property type="term" value="P:tetrahydrofolate biosynthetic process"/>
    <property type="evidence" value="ECO:0007669"/>
    <property type="project" value="UniProtKB-UniPathway"/>
</dbReference>
<evidence type="ECO:0000256" key="7">
    <source>
        <dbReference type="PIRNR" id="PIRNR000194"/>
    </source>
</evidence>
<comment type="function">
    <text evidence="7">Key enzyme in folate metabolism. Catalyzes an essential reaction for de novo glycine and purine synthesis, and for DNA precursor synthesis.</text>
</comment>
<dbReference type="PANTHER" id="PTHR48069:SF3">
    <property type="entry name" value="DIHYDROFOLATE REDUCTASE"/>
    <property type="match status" value="1"/>
</dbReference>
<organism evidence="9">
    <name type="scientific">Baileyella intestinalis</name>
    <dbReference type="NCBI Taxonomy" id="2606709"/>
    <lineage>
        <taxon>Bacteria</taxon>
        <taxon>Bacillati</taxon>
        <taxon>Bacillota</taxon>
        <taxon>Clostridia</taxon>
        <taxon>Peptostreptococcales</taxon>
        <taxon>Anaerovoracaceae</taxon>
        <taxon>Baileyella</taxon>
    </lineage>
</organism>
<gene>
    <name evidence="9" type="ORF">FYJ66_03240</name>
</gene>
<evidence type="ECO:0000256" key="2">
    <source>
        <dbReference type="ARBA" id="ARBA00009539"/>
    </source>
</evidence>
<dbReference type="PRINTS" id="PR00070">
    <property type="entry name" value="DHFR"/>
</dbReference>
<comment type="similarity">
    <text evidence="2 7">Belongs to the dihydrofolate reductase family.</text>
</comment>
<protein>
    <recommendedName>
        <fullName evidence="3 7">Dihydrofolate reductase</fullName>
        <ecNumber evidence="3 7">1.5.1.3</ecNumber>
    </recommendedName>
</protein>
<proteinExistence type="inferred from homology"/>
<evidence type="ECO:0000256" key="5">
    <source>
        <dbReference type="ARBA" id="ARBA00022857"/>
    </source>
</evidence>
<dbReference type="EC" id="1.5.1.3" evidence="3 7"/>
<comment type="pathway">
    <text evidence="1 7">Cofactor biosynthesis; tetrahydrofolate biosynthesis; 5,6,7,8-tetrahydrofolate from 7,8-dihydrofolate: step 1/1.</text>
</comment>
<comment type="caution">
    <text evidence="9">The sequence shown here is derived from an EMBL/GenBank/DDBJ whole genome shotgun (WGS) entry which is preliminary data.</text>
</comment>
<dbReference type="Gene3D" id="3.40.430.10">
    <property type="entry name" value="Dihydrofolate Reductase, subunit A"/>
    <property type="match status" value="1"/>
</dbReference>
<dbReference type="PANTHER" id="PTHR48069">
    <property type="entry name" value="DIHYDROFOLATE REDUCTASE"/>
    <property type="match status" value="1"/>
</dbReference>
<dbReference type="EMBL" id="VUNB01000002">
    <property type="protein sequence ID" value="MST68606.1"/>
    <property type="molecule type" value="Genomic_DNA"/>
</dbReference>
<feature type="domain" description="DHFR" evidence="8">
    <location>
        <begin position="1"/>
        <end position="161"/>
    </location>
</feature>
<evidence type="ECO:0000256" key="1">
    <source>
        <dbReference type="ARBA" id="ARBA00004903"/>
    </source>
</evidence>
<dbReference type="GO" id="GO:0046452">
    <property type="term" value="P:dihydrofolate metabolic process"/>
    <property type="evidence" value="ECO:0007669"/>
    <property type="project" value="TreeGrafter"/>
</dbReference>
<dbReference type="GO" id="GO:0050661">
    <property type="term" value="F:NADP binding"/>
    <property type="evidence" value="ECO:0007669"/>
    <property type="project" value="InterPro"/>
</dbReference>
<dbReference type="InterPro" id="IPR024072">
    <property type="entry name" value="DHFR-like_dom_sf"/>
</dbReference>
<dbReference type="PROSITE" id="PS51330">
    <property type="entry name" value="DHFR_2"/>
    <property type="match status" value="1"/>
</dbReference>
<evidence type="ECO:0000313" key="9">
    <source>
        <dbReference type="EMBL" id="MST68606.1"/>
    </source>
</evidence>
<dbReference type="GO" id="GO:0006730">
    <property type="term" value="P:one-carbon metabolic process"/>
    <property type="evidence" value="ECO:0007669"/>
    <property type="project" value="UniProtKB-KW"/>
</dbReference>
<comment type="catalytic activity">
    <reaction evidence="7">
        <text>(6S)-5,6,7,8-tetrahydrofolate + NADP(+) = 7,8-dihydrofolate + NADPH + H(+)</text>
        <dbReference type="Rhea" id="RHEA:15009"/>
        <dbReference type="ChEBI" id="CHEBI:15378"/>
        <dbReference type="ChEBI" id="CHEBI:57451"/>
        <dbReference type="ChEBI" id="CHEBI:57453"/>
        <dbReference type="ChEBI" id="CHEBI:57783"/>
        <dbReference type="ChEBI" id="CHEBI:58349"/>
        <dbReference type="EC" id="1.5.1.3"/>
    </reaction>
</comment>